<gene>
    <name evidence="3" type="ORF">SAMN05660733_04089</name>
</gene>
<dbReference type="PRINTS" id="PR00080">
    <property type="entry name" value="SDRFAMILY"/>
</dbReference>
<dbReference type="InterPro" id="IPR002347">
    <property type="entry name" value="SDR_fam"/>
</dbReference>
<keyword evidence="4" id="KW-1185">Reference proteome</keyword>
<dbReference type="PANTHER" id="PTHR42879:SF2">
    <property type="entry name" value="3-OXOACYL-[ACYL-CARRIER-PROTEIN] REDUCTASE FABG"/>
    <property type="match status" value="1"/>
</dbReference>
<keyword evidence="2" id="KW-0560">Oxidoreductase</keyword>
<dbReference type="GO" id="GO:0032787">
    <property type="term" value="P:monocarboxylic acid metabolic process"/>
    <property type="evidence" value="ECO:0007669"/>
    <property type="project" value="UniProtKB-ARBA"/>
</dbReference>
<proteinExistence type="inferred from homology"/>
<evidence type="ECO:0000313" key="3">
    <source>
        <dbReference type="EMBL" id="SMD09123.1"/>
    </source>
</evidence>
<protein>
    <submittedName>
        <fullName evidence="3">NAD(P)-dependent dehydrogenase, short-chain alcohol dehydrogenase family</fullName>
    </submittedName>
</protein>
<evidence type="ECO:0000313" key="4">
    <source>
        <dbReference type="Proteomes" id="UP000192840"/>
    </source>
</evidence>
<dbReference type="InterPro" id="IPR050259">
    <property type="entry name" value="SDR"/>
</dbReference>
<dbReference type="STRING" id="40571.SAMN05660733_04089"/>
<dbReference type="SUPFAM" id="SSF51735">
    <property type="entry name" value="NAD(P)-binding Rossmann-fold domains"/>
    <property type="match status" value="1"/>
</dbReference>
<name>A0A1W2EHE3_9PSEU</name>
<dbReference type="Proteomes" id="UP000192840">
    <property type="component" value="Unassembled WGS sequence"/>
</dbReference>
<dbReference type="InterPro" id="IPR020904">
    <property type="entry name" value="Sc_DH/Rdtase_CS"/>
</dbReference>
<dbReference type="CDD" id="cd05233">
    <property type="entry name" value="SDR_c"/>
    <property type="match status" value="1"/>
</dbReference>
<dbReference type="PROSITE" id="PS00061">
    <property type="entry name" value="ADH_SHORT"/>
    <property type="match status" value="1"/>
</dbReference>
<dbReference type="eggNOG" id="COG1028">
    <property type="taxonomic scope" value="Bacteria"/>
</dbReference>
<dbReference type="GO" id="GO:0016491">
    <property type="term" value="F:oxidoreductase activity"/>
    <property type="evidence" value="ECO:0007669"/>
    <property type="project" value="UniProtKB-KW"/>
</dbReference>
<reference evidence="4" key="1">
    <citation type="submission" date="2017-04" db="EMBL/GenBank/DDBJ databases">
        <authorList>
            <person name="Varghese N."/>
            <person name="Submissions S."/>
        </authorList>
    </citation>
    <scope>NUCLEOTIDE SEQUENCE [LARGE SCALE GENOMIC DNA]</scope>
    <source>
        <strain evidence="4">DSM 44073</strain>
    </source>
</reference>
<dbReference type="FunFam" id="3.40.50.720:FF:000084">
    <property type="entry name" value="Short-chain dehydrogenase reductase"/>
    <property type="match status" value="1"/>
</dbReference>
<accession>A0A1W2EHE3</accession>
<dbReference type="EMBL" id="FWYC01000009">
    <property type="protein sequence ID" value="SMD09123.1"/>
    <property type="molecule type" value="Genomic_DNA"/>
</dbReference>
<evidence type="ECO:0000256" key="2">
    <source>
        <dbReference type="ARBA" id="ARBA00023002"/>
    </source>
</evidence>
<dbReference type="InterPro" id="IPR036291">
    <property type="entry name" value="NAD(P)-bd_dom_sf"/>
</dbReference>
<organism evidence="3 4">
    <name type="scientific">Lentzea albidocapillata</name>
    <dbReference type="NCBI Taxonomy" id="40571"/>
    <lineage>
        <taxon>Bacteria</taxon>
        <taxon>Bacillati</taxon>
        <taxon>Actinomycetota</taxon>
        <taxon>Actinomycetes</taxon>
        <taxon>Pseudonocardiales</taxon>
        <taxon>Pseudonocardiaceae</taxon>
        <taxon>Lentzea</taxon>
    </lineage>
</organism>
<evidence type="ECO:0000256" key="1">
    <source>
        <dbReference type="ARBA" id="ARBA00006484"/>
    </source>
</evidence>
<dbReference type="PANTHER" id="PTHR42879">
    <property type="entry name" value="3-OXOACYL-(ACYL-CARRIER-PROTEIN) REDUCTASE"/>
    <property type="match status" value="1"/>
</dbReference>
<comment type="similarity">
    <text evidence="1">Belongs to the short-chain dehydrogenases/reductases (SDR) family.</text>
</comment>
<dbReference type="AlphaFoldDB" id="A0A1W2EHE3"/>
<dbReference type="Gene3D" id="3.40.50.720">
    <property type="entry name" value="NAD(P)-binding Rossmann-like Domain"/>
    <property type="match status" value="1"/>
</dbReference>
<sequence length="250" mass="26640">MPSVAPMTQRVAVVTGTAQGMGLRIADVLREDGFAVVGFDLQESKDGIVGNVASAADVQRLTEHVQATYGRVDVLVNNAGIAGIVPFEDTSLEQWERIMAVNLTGPFLLTQALGRIMLDQGSGSVVNIASVAGLQGVADRAAYNTTKHGLIGLTRTLAVEWGGRGIRVNAVCPGWVKTEMDVESQAGGYYVDEDITDHVPMNRFAAPDDIAQAVRFLAGDNSRYINGVALPVDGGWTADGSWQKLRLSKR</sequence>
<dbReference type="PRINTS" id="PR00081">
    <property type="entry name" value="GDHRDH"/>
</dbReference>
<dbReference type="Pfam" id="PF13561">
    <property type="entry name" value="adh_short_C2"/>
    <property type="match status" value="1"/>
</dbReference>